<name>A0ABN6L3E1_9PROT</name>
<organism evidence="1 2">
    <name type="scientific">Candidatus Hydrogenosomobacter endosymbioticus</name>
    <dbReference type="NCBI Taxonomy" id="2558174"/>
    <lineage>
        <taxon>Bacteria</taxon>
        <taxon>Pseudomonadati</taxon>
        <taxon>Pseudomonadota</taxon>
        <taxon>Alphaproteobacteria</taxon>
        <taxon>Holosporales</taxon>
        <taxon>Holosporaceae</taxon>
        <taxon>Candidatus Hydrogenosomobacter</taxon>
    </lineage>
</organism>
<protein>
    <recommendedName>
        <fullName evidence="3">Adhesin domain-containing protein</fullName>
    </recommendedName>
</protein>
<sequence>MLLDDTVKRVVVLSSCAKIVVTGSKDRVFSSFIRVKNSSLGKDLIKRSFGAIIVDALSGVSRENAGKIEVACDINVPENIDVFVKGEKLNVCLFGMKKNLRVKSSELFLRSSKSSLESASINSCKTDVSIDSIKKDLSITSRSAVAKIQYSEHSITERKKVNGLTLEKKPSIKINISSGEVGLFMPSSARVMIKKSSNRSRSHNCSRTELKSGRFGRIESEFENSKDYDFSISFNGSPSAIVRVKKAK</sequence>
<gene>
    <name evidence="1" type="ORF">HYD_5410</name>
</gene>
<accession>A0ABN6L3E1</accession>
<reference evidence="1" key="1">
    <citation type="submission" date="2021-10" db="EMBL/GenBank/DDBJ databases">
        <title>Genome Sequence of The Candidatus Hydrogeosomobacter endosymbioticus, an Intracellular Bacterial Symbiont of the Anaerobic Ciliate GW7.</title>
        <authorList>
            <person name="Shiohama Y."/>
            <person name="Shinzato N."/>
        </authorList>
    </citation>
    <scope>NUCLEOTIDE SEQUENCE [LARGE SCALE GENOMIC DNA]</scope>
    <source>
        <strain evidence="1">200920</strain>
    </source>
</reference>
<proteinExistence type="predicted"/>
<dbReference type="EMBL" id="AP025225">
    <property type="protein sequence ID" value="BDB96408.1"/>
    <property type="molecule type" value="Genomic_DNA"/>
</dbReference>
<evidence type="ECO:0000313" key="1">
    <source>
        <dbReference type="EMBL" id="BDB96408.1"/>
    </source>
</evidence>
<dbReference type="Proteomes" id="UP001320209">
    <property type="component" value="Chromosome"/>
</dbReference>
<evidence type="ECO:0008006" key="3">
    <source>
        <dbReference type="Google" id="ProtNLM"/>
    </source>
</evidence>
<evidence type="ECO:0000313" key="2">
    <source>
        <dbReference type="Proteomes" id="UP001320209"/>
    </source>
</evidence>
<keyword evidence="2" id="KW-1185">Reference proteome</keyword>